<name>A0A9X4RNM2_9CYAN</name>
<dbReference type="RefSeq" id="WP_009629681.1">
    <property type="nucleotide sequence ID" value="NZ_VBTY01000371.1"/>
</dbReference>
<keyword evidence="2" id="KW-1185">Reference proteome</keyword>
<sequence length="192" mass="20627">MITYTTKRQSVDRSALVQPDASTCQSAAICEALGKPAADIETVRAALLSLGTAGDPTVIGVYLKSVIGDKYRYNGNASLLDMLAAIRDLGAFLIIHTSLTISGHVISINAVDTDDTGIIQNFHVFDSWSEFDGASFSYPNLAEDCFAGLYSKNLIYSACVADDGKFEIAKAQYLLDAPDSQKKGAWLHIILP</sequence>
<proteinExistence type="predicted"/>
<organism evidence="1 2">
    <name type="scientific">Pseudanabaena catenata USMAC16</name>
    <dbReference type="NCBI Taxonomy" id="1855837"/>
    <lineage>
        <taxon>Bacteria</taxon>
        <taxon>Bacillati</taxon>
        <taxon>Cyanobacteriota</taxon>
        <taxon>Cyanophyceae</taxon>
        <taxon>Pseudanabaenales</taxon>
        <taxon>Pseudanabaenaceae</taxon>
        <taxon>Pseudanabaena</taxon>
    </lineage>
</organism>
<reference evidence="1" key="1">
    <citation type="submission" date="2019-05" db="EMBL/GenBank/DDBJ databases">
        <title>Whole genome sequencing of Pseudanabaena catenata USMAC16.</title>
        <authorList>
            <person name="Khan Z."/>
            <person name="Omar W.M."/>
            <person name="Convey P."/>
            <person name="Merican F."/>
            <person name="Najimudin N."/>
        </authorList>
    </citation>
    <scope>NUCLEOTIDE SEQUENCE</scope>
    <source>
        <strain evidence="1">USMAC16</strain>
    </source>
</reference>
<protein>
    <recommendedName>
        <fullName evidence="3">Peptidase C39-like domain-containing protein</fullName>
    </recommendedName>
</protein>
<dbReference type="EMBL" id="VBTY01000371">
    <property type="protein sequence ID" value="MDG3497444.1"/>
    <property type="molecule type" value="Genomic_DNA"/>
</dbReference>
<evidence type="ECO:0000313" key="2">
    <source>
        <dbReference type="Proteomes" id="UP001152872"/>
    </source>
</evidence>
<comment type="caution">
    <text evidence="1">The sequence shown here is derived from an EMBL/GenBank/DDBJ whole genome shotgun (WGS) entry which is preliminary data.</text>
</comment>
<dbReference type="AlphaFoldDB" id="A0A9X4RNM2"/>
<evidence type="ECO:0000313" key="1">
    <source>
        <dbReference type="EMBL" id="MDG3497444.1"/>
    </source>
</evidence>
<evidence type="ECO:0008006" key="3">
    <source>
        <dbReference type="Google" id="ProtNLM"/>
    </source>
</evidence>
<gene>
    <name evidence="1" type="ORF">FEV09_23240</name>
</gene>
<accession>A0A9X4RNM2</accession>
<dbReference type="Proteomes" id="UP001152872">
    <property type="component" value="Unassembled WGS sequence"/>
</dbReference>